<dbReference type="EMBL" id="MFSQ01000122">
    <property type="protein sequence ID" value="OGI38503.1"/>
    <property type="molecule type" value="Genomic_DNA"/>
</dbReference>
<comment type="caution">
    <text evidence="1">The sequence shown here is derived from an EMBL/GenBank/DDBJ whole genome shotgun (WGS) entry which is preliminary data.</text>
</comment>
<gene>
    <name evidence="1" type="ORF">A2140_10505</name>
</gene>
<accession>A0A1F6T037</accession>
<name>A0A1F6T037_9PROT</name>
<dbReference type="AlphaFoldDB" id="A0A1F6T037"/>
<sequence length="117" mass="12982">MRVALIVAVLFAFAGTAWSVELIKVKGRILGQQCAEKGKIGECYLKWADRMVFWTEEGDTYAIDLAGSGIQQERLDEAYGLEVELYGRTVPGKKGDRVQISQLNILKPPGAKEFFKG</sequence>
<protein>
    <recommendedName>
        <fullName evidence="3">DUF5666 domain-containing protein</fullName>
    </recommendedName>
</protein>
<reference evidence="1 2" key="1">
    <citation type="journal article" date="2016" name="Nat. Commun.">
        <title>Thousands of microbial genomes shed light on interconnected biogeochemical processes in an aquifer system.</title>
        <authorList>
            <person name="Anantharaman K."/>
            <person name="Brown C.T."/>
            <person name="Hug L.A."/>
            <person name="Sharon I."/>
            <person name="Castelle C.J."/>
            <person name="Probst A.J."/>
            <person name="Thomas B.C."/>
            <person name="Singh A."/>
            <person name="Wilkins M.J."/>
            <person name="Karaoz U."/>
            <person name="Brodie E.L."/>
            <person name="Williams K.H."/>
            <person name="Hubbard S.S."/>
            <person name="Banfield J.F."/>
        </authorList>
    </citation>
    <scope>NUCLEOTIDE SEQUENCE [LARGE SCALE GENOMIC DNA]</scope>
</reference>
<evidence type="ECO:0000313" key="2">
    <source>
        <dbReference type="Proteomes" id="UP000178379"/>
    </source>
</evidence>
<evidence type="ECO:0008006" key="3">
    <source>
        <dbReference type="Google" id="ProtNLM"/>
    </source>
</evidence>
<organism evidence="1 2">
    <name type="scientific">Candidatus Muproteobacteria bacterium RBG_16_62_13</name>
    <dbReference type="NCBI Taxonomy" id="1817756"/>
    <lineage>
        <taxon>Bacteria</taxon>
        <taxon>Pseudomonadati</taxon>
        <taxon>Pseudomonadota</taxon>
        <taxon>Candidatus Muproteobacteria</taxon>
    </lineage>
</organism>
<evidence type="ECO:0000313" key="1">
    <source>
        <dbReference type="EMBL" id="OGI38503.1"/>
    </source>
</evidence>
<dbReference type="STRING" id="1817756.A2140_10505"/>
<proteinExistence type="predicted"/>
<dbReference type="Proteomes" id="UP000178379">
    <property type="component" value="Unassembled WGS sequence"/>
</dbReference>